<evidence type="ECO:0000256" key="1">
    <source>
        <dbReference type="ARBA" id="ARBA00008535"/>
    </source>
</evidence>
<feature type="domain" description="AIG1-type G" evidence="6">
    <location>
        <begin position="207"/>
        <end position="424"/>
    </location>
</feature>
<organism evidence="7 8">
    <name type="scientific">Astyanax mexicanus</name>
    <name type="common">Blind cave fish</name>
    <name type="synonym">Astyanax fasciatus mexicanus</name>
    <dbReference type="NCBI Taxonomy" id="7994"/>
    <lineage>
        <taxon>Eukaryota</taxon>
        <taxon>Metazoa</taxon>
        <taxon>Chordata</taxon>
        <taxon>Craniata</taxon>
        <taxon>Vertebrata</taxon>
        <taxon>Euteleostomi</taxon>
        <taxon>Actinopterygii</taxon>
        <taxon>Neopterygii</taxon>
        <taxon>Teleostei</taxon>
        <taxon>Ostariophysi</taxon>
        <taxon>Characiformes</taxon>
        <taxon>Characoidei</taxon>
        <taxon>Acestrorhamphidae</taxon>
        <taxon>Acestrorhamphinae</taxon>
        <taxon>Astyanax</taxon>
    </lineage>
</organism>
<feature type="non-terminal residue" evidence="7">
    <location>
        <position position="1"/>
    </location>
</feature>
<keyword evidence="2" id="KW-0547">Nucleotide-binding</keyword>
<dbReference type="InterPro" id="IPR027417">
    <property type="entry name" value="P-loop_NTPase"/>
</dbReference>
<dbReference type="Gene3D" id="3.40.50.300">
    <property type="entry name" value="P-loop containing nucleotide triphosphate hydrolases"/>
    <property type="match status" value="2"/>
</dbReference>
<feature type="region of interest" description="Disordered" evidence="5">
    <location>
        <begin position="179"/>
        <end position="208"/>
    </location>
</feature>
<comment type="caution">
    <text evidence="7">The sequence shown here is derived from an EMBL/GenBank/DDBJ whole genome shotgun (WGS) entry which is preliminary data.</text>
</comment>
<name>A0A8T2MBB3_ASTMX</name>
<evidence type="ECO:0000259" key="6">
    <source>
        <dbReference type="PROSITE" id="PS51720"/>
    </source>
</evidence>
<evidence type="ECO:0000313" key="7">
    <source>
        <dbReference type="EMBL" id="KAG9279162.1"/>
    </source>
</evidence>
<dbReference type="Proteomes" id="UP000752171">
    <property type="component" value="Unassembled WGS sequence"/>
</dbReference>
<dbReference type="InterPro" id="IPR006703">
    <property type="entry name" value="G_AIG1"/>
</dbReference>
<reference evidence="7 8" key="1">
    <citation type="submission" date="2021-07" db="EMBL/GenBank/DDBJ databases">
        <authorList>
            <person name="Imarazene B."/>
            <person name="Zahm M."/>
            <person name="Klopp C."/>
            <person name="Cabau C."/>
            <person name="Beille S."/>
            <person name="Jouanno E."/>
            <person name="Castinel A."/>
            <person name="Lluch J."/>
            <person name="Gil L."/>
            <person name="Kuchtly C."/>
            <person name="Lopez Roques C."/>
            <person name="Donnadieu C."/>
            <person name="Parrinello H."/>
            <person name="Journot L."/>
            <person name="Du K."/>
            <person name="Schartl M."/>
            <person name="Retaux S."/>
            <person name="Guiguen Y."/>
        </authorList>
    </citation>
    <scope>NUCLEOTIDE SEQUENCE [LARGE SCALE GENOMIC DNA]</scope>
    <source>
        <strain evidence="7">Pach_M1</strain>
        <tissue evidence="7">Testis</tissue>
    </source>
</reference>
<dbReference type="AlphaFoldDB" id="A0A8T2MBB3"/>
<feature type="coiled-coil region" evidence="4">
    <location>
        <begin position="393"/>
        <end position="420"/>
    </location>
</feature>
<dbReference type="EMBL" id="JAICCE010000003">
    <property type="protein sequence ID" value="KAG9279162.1"/>
    <property type="molecule type" value="Genomic_DNA"/>
</dbReference>
<keyword evidence="3" id="KW-0342">GTP-binding</keyword>
<dbReference type="PANTHER" id="PTHR10903:SF170">
    <property type="entry name" value="GTPASE IMAP FAMILY MEMBER 7"/>
    <property type="match status" value="1"/>
</dbReference>
<dbReference type="SUPFAM" id="SSF52540">
    <property type="entry name" value="P-loop containing nucleoside triphosphate hydrolases"/>
    <property type="match status" value="2"/>
</dbReference>
<proteinExistence type="inferred from homology"/>
<dbReference type="Pfam" id="PF04548">
    <property type="entry name" value="AIG1"/>
    <property type="match status" value="2"/>
</dbReference>
<feature type="compositionally biased region" description="Basic and acidic residues" evidence="5">
    <location>
        <begin position="179"/>
        <end position="197"/>
    </location>
</feature>
<comment type="similarity">
    <text evidence="1">Belongs to the TRAFAC class TrmE-Era-EngA-EngB-Septin-like GTPase superfamily. AIG1/Toc34/Toc159-like paraseptin GTPase family. IAN subfamily.</text>
</comment>
<evidence type="ECO:0000256" key="5">
    <source>
        <dbReference type="SAM" id="MobiDB-lite"/>
    </source>
</evidence>
<dbReference type="PANTHER" id="PTHR10903">
    <property type="entry name" value="GTPASE, IMAP FAMILY MEMBER-RELATED"/>
    <property type="match status" value="1"/>
</dbReference>
<evidence type="ECO:0000256" key="4">
    <source>
        <dbReference type="SAM" id="Coils"/>
    </source>
</evidence>
<sequence>LSELRIVLLGKNSSEISRVGNFILGREVFDPESAPPSVEQHSERAGGTVKGRYITIINTPHLFHPQLSLTTLNKRVRECASLCSPGPHVLLLVLEPADDFTETDRHRLNYILHSLSEDPHKHTLVVTTQLLQSDSCVDPAKENISQRIITEYTNTNLEFSRGCSRSDLVEMVEKMVVENEERRKHEKTAQQEPERSVSEQSTRGKRSQKMNLVVCGSEGSVKSSISDLILGQTEFSAESSSVCVRTEAEVCGRLITLVELPALYSSQLSEEEVMQETLRCVSLCDPGVHAFLFIIPEGRLTDEDKGELEKIQRIFGLKLNSYIIVFISTENLKDAVLDDVIRDVAESGKVHVCALEKNIDKSVFLHKVEQVVEKNSGSCYTSNMYLEAQVETQLKYKSEIEELRKTINNLKEENKHKTQGKVIS</sequence>
<dbReference type="InterPro" id="IPR045058">
    <property type="entry name" value="GIMA/IAN/Toc"/>
</dbReference>
<evidence type="ECO:0000256" key="3">
    <source>
        <dbReference type="ARBA" id="ARBA00023134"/>
    </source>
</evidence>
<dbReference type="GO" id="GO:0005525">
    <property type="term" value="F:GTP binding"/>
    <property type="evidence" value="ECO:0007669"/>
    <property type="project" value="UniProtKB-KW"/>
</dbReference>
<protein>
    <submittedName>
        <fullName evidence="7">GTPase IMAP family member 8-like</fullName>
    </submittedName>
</protein>
<accession>A0A8T2MBB3</accession>
<evidence type="ECO:0000313" key="8">
    <source>
        <dbReference type="Proteomes" id="UP000752171"/>
    </source>
</evidence>
<feature type="domain" description="AIG1-type G" evidence="6">
    <location>
        <begin position="1"/>
        <end position="198"/>
    </location>
</feature>
<evidence type="ECO:0000256" key="2">
    <source>
        <dbReference type="ARBA" id="ARBA00022741"/>
    </source>
</evidence>
<dbReference type="PROSITE" id="PS51720">
    <property type="entry name" value="G_AIG1"/>
    <property type="match status" value="2"/>
</dbReference>
<gene>
    <name evidence="7" type="primary">GIMAP8</name>
    <name evidence="7" type="ORF">AMEX_G4663</name>
</gene>
<keyword evidence="4" id="KW-0175">Coiled coil</keyword>